<protein>
    <recommendedName>
        <fullName evidence="10">L-threonylcarbamoyladenylate synthase</fullName>
        <ecNumber evidence="3">2.7.7.87</ecNumber>
    </recommendedName>
    <alternativeName>
        <fullName evidence="10">L-threonylcarbamoyladenylate synthase</fullName>
    </alternativeName>
</protein>
<evidence type="ECO:0000256" key="7">
    <source>
        <dbReference type="ARBA" id="ARBA00022695"/>
    </source>
</evidence>
<comment type="subcellular location">
    <subcellularLocation>
        <location evidence="1">Cytoplasm</location>
    </subcellularLocation>
</comment>
<reference evidence="13 14" key="1">
    <citation type="submission" date="2024-03" db="EMBL/GenBank/DDBJ databases">
        <title>A Dehalogenimonas Isolated from Estuarine Sediments Dihaloeliminates Chlorinated Alkanes.</title>
        <authorList>
            <person name="Yang Y."/>
            <person name="Wang H."/>
        </authorList>
    </citation>
    <scope>NUCLEOTIDE SEQUENCE [LARGE SCALE GENOMIC DNA]</scope>
    <source>
        <strain evidence="13 14">W</strain>
    </source>
</reference>
<dbReference type="SUPFAM" id="SSF55821">
    <property type="entry name" value="YrdC/RibB"/>
    <property type="match status" value="1"/>
</dbReference>
<dbReference type="PANTHER" id="PTHR17490:SF16">
    <property type="entry name" value="THREONYLCARBAMOYL-AMP SYNTHASE"/>
    <property type="match status" value="1"/>
</dbReference>
<keyword evidence="9" id="KW-0067">ATP-binding</keyword>
<comment type="similarity">
    <text evidence="2">Belongs to the SUA5 family.</text>
</comment>
<evidence type="ECO:0000256" key="10">
    <source>
        <dbReference type="ARBA" id="ARBA00029774"/>
    </source>
</evidence>
<organism evidence="13 14">
    <name type="scientific">Candidatus Dehalogenimonas loeffleri</name>
    <dbReference type="NCBI Taxonomy" id="3127115"/>
    <lineage>
        <taxon>Bacteria</taxon>
        <taxon>Bacillati</taxon>
        <taxon>Chloroflexota</taxon>
        <taxon>Dehalococcoidia</taxon>
        <taxon>Dehalococcoidales</taxon>
        <taxon>Dehalococcoidaceae</taxon>
        <taxon>Dehalogenimonas</taxon>
    </lineage>
</organism>
<sequence>MTAEFSNNSTPGALARAVAIIKGGGVVAFPTDTVYCLAASIKFPAAVSRIFDIKGRETTKALPVLVADTIQMRQVAEMTPLADRLVRRFMPGGLTVILKKTSEVPDIVTGDRDTVAVRIPGHTLPLYLIKACGAPLTGTSANLSGHGSVCTAGEVSAQIGHLVDFVLDGGSCPGGKESTIIDLTSDPPAIVREGAVEREELENFYK</sequence>
<evidence type="ECO:0000256" key="3">
    <source>
        <dbReference type="ARBA" id="ARBA00012584"/>
    </source>
</evidence>
<evidence type="ECO:0000313" key="14">
    <source>
        <dbReference type="Proteomes" id="UP001375370"/>
    </source>
</evidence>
<dbReference type="EMBL" id="CP146612">
    <property type="protein sequence ID" value="WWX25274.1"/>
    <property type="molecule type" value="Genomic_DNA"/>
</dbReference>
<dbReference type="Proteomes" id="UP001375370">
    <property type="component" value="Chromosome"/>
</dbReference>
<dbReference type="NCBIfam" id="TIGR00057">
    <property type="entry name" value="L-threonylcarbamoyladenylate synthase"/>
    <property type="match status" value="1"/>
</dbReference>
<evidence type="ECO:0000256" key="2">
    <source>
        <dbReference type="ARBA" id="ARBA00007663"/>
    </source>
</evidence>
<dbReference type="RefSeq" id="WP_338737414.1">
    <property type="nucleotide sequence ID" value="NZ_CP146612.1"/>
</dbReference>
<keyword evidence="14" id="KW-1185">Reference proteome</keyword>
<proteinExistence type="inferred from homology"/>
<dbReference type="GO" id="GO:0061710">
    <property type="term" value="F:L-threonylcarbamoyladenylate synthase"/>
    <property type="evidence" value="ECO:0007669"/>
    <property type="project" value="UniProtKB-EC"/>
</dbReference>
<evidence type="ECO:0000256" key="5">
    <source>
        <dbReference type="ARBA" id="ARBA00022679"/>
    </source>
</evidence>
<accession>A0ABZ2J7P7</accession>
<evidence type="ECO:0000256" key="9">
    <source>
        <dbReference type="ARBA" id="ARBA00022840"/>
    </source>
</evidence>
<keyword evidence="4" id="KW-0963">Cytoplasm</keyword>
<gene>
    <name evidence="13" type="ORF">V8247_08455</name>
</gene>
<dbReference type="PANTHER" id="PTHR17490">
    <property type="entry name" value="SUA5"/>
    <property type="match status" value="1"/>
</dbReference>
<keyword evidence="8" id="KW-0547">Nucleotide-binding</keyword>
<evidence type="ECO:0000256" key="11">
    <source>
        <dbReference type="ARBA" id="ARBA00048366"/>
    </source>
</evidence>
<keyword evidence="7 13" id="KW-0548">Nucleotidyltransferase</keyword>
<evidence type="ECO:0000256" key="4">
    <source>
        <dbReference type="ARBA" id="ARBA00022490"/>
    </source>
</evidence>
<dbReference type="InterPro" id="IPR006070">
    <property type="entry name" value="Sua5-like_dom"/>
</dbReference>
<dbReference type="Gene3D" id="3.90.870.10">
    <property type="entry name" value="DHBP synthase"/>
    <property type="match status" value="1"/>
</dbReference>
<dbReference type="InterPro" id="IPR017945">
    <property type="entry name" value="DHBP_synth_RibB-like_a/b_dom"/>
</dbReference>
<comment type="catalytic activity">
    <reaction evidence="11">
        <text>L-threonine + hydrogencarbonate + ATP = L-threonylcarbamoyladenylate + diphosphate + H2O</text>
        <dbReference type="Rhea" id="RHEA:36407"/>
        <dbReference type="ChEBI" id="CHEBI:15377"/>
        <dbReference type="ChEBI" id="CHEBI:17544"/>
        <dbReference type="ChEBI" id="CHEBI:30616"/>
        <dbReference type="ChEBI" id="CHEBI:33019"/>
        <dbReference type="ChEBI" id="CHEBI:57926"/>
        <dbReference type="ChEBI" id="CHEBI:73682"/>
        <dbReference type="EC" id="2.7.7.87"/>
    </reaction>
</comment>
<feature type="domain" description="YrdC-like" evidence="12">
    <location>
        <begin position="11"/>
        <end position="196"/>
    </location>
</feature>
<name>A0ABZ2J7P7_9CHLR</name>
<evidence type="ECO:0000256" key="6">
    <source>
        <dbReference type="ARBA" id="ARBA00022694"/>
    </source>
</evidence>
<evidence type="ECO:0000259" key="12">
    <source>
        <dbReference type="PROSITE" id="PS51163"/>
    </source>
</evidence>
<dbReference type="Pfam" id="PF01300">
    <property type="entry name" value="Sua5_yciO_yrdC"/>
    <property type="match status" value="1"/>
</dbReference>
<dbReference type="PROSITE" id="PS51163">
    <property type="entry name" value="YRDC"/>
    <property type="match status" value="1"/>
</dbReference>
<keyword evidence="6" id="KW-0819">tRNA processing</keyword>
<evidence type="ECO:0000256" key="8">
    <source>
        <dbReference type="ARBA" id="ARBA00022741"/>
    </source>
</evidence>
<evidence type="ECO:0000313" key="13">
    <source>
        <dbReference type="EMBL" id="WWX25274.1"/>
    </source>
</evidence>
<dbReference type="EC" id="2.7.7.87" evidence="3"/>
<evidence type="ECO:0000256" key="1">
    <source>
        <dbReference type="ARBA" id="ARBA00004496"/>
    </source>
</evidence>
<dbReference type="InterPro" id="IPR050156">
    <property type="entry name" value="TC-AMP_synthase_SUA5"/>
</dbReference>
<keyword evidence="5 13" id="KW-0808">Transferase</keyword>